<dbReference type="EMBL" id="BJWL01000025">
    <property type="protein sequence ID" value="GFZ15904.1"/>
    <property type="molecule type" value="Genomic_DNA"/>
</dbReference>
<dbReference type="AlphaFoldDB" id="A0A7J0GZE7"/>
<accession>A0A7J0GZE7</accession>
<dbReference type="Proteomes" id="UP000585474">
    <property type="component" value="Unassembled WGS sequence"/>
</dbReference>
<protein>
    <submittedName>
        <fullName evidence="1">Uncharacterized protein</fullName>
    </submittedName>
</protein>
<evidence type="ECO:0000313" key="2">
    <source>
        <dbReference type="Proteomes" id="UP000585474"/>
    </source>
</evidence>
<proteinExistence type="predicted"/>
<keyword evidence="2" id="KW-1185">Reference proteome</keyword>
<evidence type="ECO:0000313" key="1">
    <source>
        <dbReference type="EMBL" id="GFZ15904.1"/>
    </source>
</evidence>
<comment type="caution">
    <text evidence="1">The sequence shown here is derived from an EMBL/GenBank/DDBJ whole genome shotgun (WGS) entry which is preliminary data.</text>
</comment>
<gene>
    <name evidence="1" type="ORF">Acr_25g0003130</name>
</gene>
<reference evidence="1 2" key="1">
    <citation type="submission" date="2019-07" db="EMBL/GenBank/DDBJ databases">
        <title>De Novo Assembly of kiwifruit Actinidia rufa.</title>
        <authorList>
            <person name="Sugita-Konishi S."/>
            <person name="Sato K."/>
            <person name="Mori E."/>
            <person name="Abe Y."/>
            <person name="Kisaki G."/>
            <person name="Hamano K."/>
            <person name="Suezawa K."/>
            <person name="Otani M."/>
            <person name="Fukuda T."/>
            <person name="Manabe T."/>
            <person name="Gomi K."/>
            <person name="Tabuchi M."/>
            <person name="Akimitsu K."/>
            <person name="Kataoka I."/>
        </authorList>
    </citation>
    <scope>NUCLEOTIDE SEQUENCE [LARGE SCALE GENOMIC DNA]</scope>
    <source>
        <strain evidence="2">cv. Fuchu</strain>
    </source>
</reference>
<sequence>MTFPSDPGSHYQAMYQQFMAGEITSEHLALMPYNVSVHTEIKTREDANGNEKKIVRVENNEGIFIEKWRVRIQHKVATTSSRSCMDWATGRARVLRKTTKTVVNETNLSSIAALHWLLEFQQLYYYSN</sequence>
<organism evidence="1 2">
    <name type="scientific">Actinidia rufa</name>
    <dbReference type="NCBI Taxonomy" id="165716"/>
    <lineage>
        <taxon>Eukaryota</taxon>
        <taxon>Viridiplantae</taxon>
        <taxon>Streptophyta</taxon>
        <taxon>Embryophyta</taxon>
        <taxon>Tracheophyta</taxon>
        <taxon>Spermatophyta</taxon>
        <taxon>Magnoliopsida</taxon>
        <taxon>eudicotyledons</taxon>
        <taxon>Gunneridae</taxon>
        <taxon>Pentapetalae</taxon>
        <taxon>asterids</taxon>
        <taxon>Ericales</taxon>
        <taxon>Actinidiaceae</taxon>
        <taxon>Actinidia</taxon>
    </lineage>
</organism>
<name>A0A7J0GZE7_9ERIC</name>